<organism evidence="1 2">
    <name type="scientific">Hyaloscypha bicolor E</name>
    <dbReference type="NCBI Taxonomy" id="1095630"/>
    <lineage>
        <taxon>Eukaryota</taxon>
        <taxon>Fungi</taxon>
        <taxon>Dikarya</taxon>
        <taxon>Ascomycota</taxon>
        <taxon>Pezizomycotina</taxon>
        <taxon>Leotiomycetes</taxon>
        <taxon>Helotiales</taxon>
        <taxon>Hyaloscyphaceae</taxon>
        <taxon>Hyaloscypha</taxon>
        <taxon>Hyaloscypha bicolor</taxon>
    </lineage>
</organism>
<dbReference type="RefSeq" id="XP_024728223.1">
    <property type="nucleotide sequence ID" value="XM_024871213.1"/>
</dbReference>
<evidence type="ECO:0000313" key="1">
    <source>
        <dbReference type="EMBL" id="PMD51319.1"/>
    </source>
</evidence>
<gene>
    <name evidence="1" type="ORF">K444DRAFT_229273</name>
</gene>
<dbReference type="AlphaFoldDB" id="A0A2J6SKL6"/>
<proteinExistence type="predicted"/>
<name>A0A2J6SKL6_9HELO</name>
<evidence type="ECO:0000313" key="2">
    <source>
        <dbReference type="Proteomes" id="UP000235371"/>
    </source>
</evidence>
<reference evidence="1 2" key="1">
    <citation type="submission" date="2016-04" db="EMBL/GenBank/DDBJ databases">
        <title>A degradative enzymes factory behind the ericoid mycorrhizal symbiosis.</title>
        <authorList>
            <consortium name="DOE Joint Genome Institute"/>
            <person name="Martino E."/>
            <person name="Morin E."/>
            <person name="Grelet G."/>
            <person name="Kuo A."/>
            <person name="Kohler A."/>
            <person name="Daghino S."/>
            <person name="Barry K."/>
            <person name="Choi C."/>
            <person name="Cichocki N."/>
            <person name="Clum A."/>
            <person name="Copeland A."/>
            <person name="Hainaut M."/>
            <person name="Haridas S."/>
            <person name="Labutti K."/>
            <person name="Lindquist E."/>
            <person name="Lipzen A."/>
            <person name="Khouja H.-R."/>
            <person name="Murat C."/>
            <person name="Ohm R."/>
            <person name="Olson A."/>
            <person name="Spatafora J."/>
            <person name="Veneault-Fourrey C."/>
            <person name="Henrissat B."/>
            <person name="Grigoriev I."/>
            <person name="Martin F."/>
            <person name="Perotto S."/>
        </authorList>
    </citation>
    <scope>NUCLEOTIDE SEQUENCE [LARGE SCALE GENOMIC DNA]</scope>
    <source>
        <strain evidence="1 2">E</strain>
    </source>
</reference>
<dbReference type="Proteomes" id="UP000235371">
    <property type="component" value="Unassembled WGS sequence"/>
</dbReference>
<sequence length="113" mass="13116">MKGSFLHNLHIWPTSPHEKCHSSKICPTTAGDTFPQHQQDLVRMPLVLEGSLHFYISTWQTNRMHATGLRRERRALLTPLGPGSGLIGWHYHSHQKHLSMEPPHLQQQRCKLW</sequence>
<protein>
    <submittedName>
        <fullName evidence="1">Uncharacterized protein</fullName>
    </submittedName>
</protein>
<dbReference type="InParanoid" id="A0A2J6SKL6"/>
<dbReference type="GeneID" id="36579295"/>
<accession>A0A2J6SKL6</accession>
<dbReference type="EMBL" id="KZ613912">
    <property type="protein sequence ID" value="PMD51319.1"/>
    <property type="molecule type" value="Genomic_DNA"/>
</dbReference>
<keyword evidence="2" id="KW-1185">Reference proteome</keyword>